<feature type="region of interest" description="Disordered" evidence="1">
    <location>
        <begin position="81"/>
        <end position="102"/>
    </location>
</feature>
<dbReference type="Proteomes" id="UP001339911">
    <property type="component" value="Unassembled WGS sequence"/>
</dbReference>
<evidence type="ECO:0008006" key="5">
    <source>
        <dbReference type="Google" id="ProtNLM"/>
    </source>
</evidence>
<dbReference type="Gene3D" id="2.130.10.10">
    <property type="entry name" value="YVTN repeat-like/Quinoprotein amine dehydrogenase"/>
    <property type="match status" value="1"/>
</dbReference>
<keyword evidence="4" id="KW-1185">Reference proteome</keyword>
<proteinExistence type="predicted"/>
<organism evidence="3 4">
    <name type="scientific">Plantactinospora veratri</name>
    <dbReference type="NCBI Taxonomy" id="1436122"/>
    <lineage>
        <taxon>Bacteria</taxon>
        <taxon>Bacillati</taxon>
        <taxon>Actinomycetota</taxon>
        <taxon>Actinomycetes</taxon>
        <taxon>Micromonosporales</taxon>
        <taxon>Micromonosporaceae</taxon>
        <taxon>Plantactinospora</taxon>
    </lineage>
</organism>
<dbReference type="EMBL" id="JAZGQL010000001">
    <property type="protein sequence ID" value="MEE6305409.1"/>
    <property type="molecule type" value="Genomic_DNA"/>
</dbReference>
<gene>
    <name evidence="3" type="ORF">V1634_00980</name>
</gene>
<keyword evidence="2" id="KW-0812">Transmembrane</keyword>
<feature type="compositionally biased region" description="Pro residues" evidence="1">
    <location>
        <begin position="83"/>
        <end position="98"/>
    </location>
</feature>
<reference evidence="3 4" key="1">
    <citation type="submission" date="2024-01" db="EMBL/GenBank/DDBJ databases">
        <title>Genome insights into Plantactinospora veratri sp. nov.</title>
        <authorList>
            <person name="Wang L."/>
        </authorList>
    </citation>
    <scope>NUCLEOTIDE SEQUENCE [LARGE SCALE GENOMIC DNA]</scope>
    <source>
        <strain evidence="3 4">NEAU-FHS4</strain>
    </source>
</reference>
<dbReference type="InterPro" id="IPR015943">
    <property type="entry name" value="WD40/YVTN_repeat-like_dom_sf"/>
</dbReference>
<keyword evidence="2" id="KW-1133">Transmembrane helix</keyword>
<evidence type="ECO:0000256" key="2">
    <source>
        <dbReference type="SAM" id="Phobius"/>
    </source>
</evidence>
<name>A0ABU7S642_9ACTN</name>
<comment type="caution">
    <text evidence="3">The sequence shown here is derived from an EMBL/GenBank/DDBJ whole genome shotgun (WGS) entry which is preliminary data.</text>
</comment>
<dbReference type="InterPro" id="IPR036278">
    <property type="entry name" value="Sialidase_sf"/>
</dbReference>
<feature type="transmembrane region" description="Helical" evidence="2">
    <location>
        <begin position="37"/>
        <end position="58"/>
    </location>
</feature>
<evidence type="ECO:0000313" key="4">
    <source>
        <dbReference type="Proteomes" id="UP001339911"/>
    </source>
</evidence>
<protein>
    <recommendedName>
        <fullName evidence="5">Exo-alpha-sialidase</fullName>
    </recommendedName>
</protein>
<accession>A0ABU7S642</accession>
<keyword evidence="2" id="KW-0472">Membrane</keyword>
<evidence type="ECO:0000313" key="3">
    <source>
        <dbReference type="EMBL" id="MEE6305409.1"/>
    </source>
</evidence>
<dbReference type="SUPFAM" id="SSF50939">
    <property type="entry name" value="Sialidases"/>
    <property type="match status" value="1"/>
</dbReference>
<evidence type="ECO:0000256" key="1">
    <source>
        <dbReference type="SAM" id="MobiDB-lite"/>
    </source>
</evidence>
<sequence length="447" mass="47444">MPELDFSGLGQAAQAAFKPHFADVERRARRRRRRTRVAGAAALAAVVAVGGGVVWRAVPSDEDGARYGTLGPPVALDRTPDFVPTPGPSASPGAPTPAAPTVTGQMLVGDLDRLYLRYRDCQGENCAIRLAATADGGATWASHPLPVPDNSLVDLRAVGPRTLVAEVQTMPKRDDGMIEADRIRQFWLASTDGGINWREIEITEAPAVPETYRPVEWIPEPDGLTVLAADPATGEVVRLAEKLPLHHARVIEGGTAAGGLWVTGWTDRTIGSRQEENGTVSENVAIYSGSAIRISWDGGRNWRQSVLPEEVEAGGDAGASALAVGDQVAYAVGQVDGELRVYRSVDQGRNWQRTAARAQVGDRMIHAAVRPDGVLLIQAGILAGENPMMFEGLDRGERLREIPVGPGASAVAVPGGYAQTGNQDSSGGWLSPDGITWSYVGPPTIKR</sequence>
<dbReference type="RefSeq" id="WP_331205799.1">
    <property type="nucleotide sequence ID" value="NZ_JAZGQL010000001.1"/>
</dbReference>